<evidence type="ECO:0000313" key="13">
    <source>
        <dbReference type="EMBL" id="OII74389.1"/>
    </source>
</evidence>
<keyword evidence="14" id="KW-1185">Reference proteome</keyword>
<proteinExistence type="inferred from homology"/>
<dbReference type="PANTHER" id="PTHR43690">
    <property type="entry name" value="NARDILYSIN"/>
    <property type="match status" value="1"/>
</dbReference>
<feature type="signal peptide" evidence="9">
    <location>
        <begin position="1"/>
        <end position="27"/>
    </location>
</feature>
<evidence type="ECO:0000256" key="4">
    <source>
        <dbReference type="ARBA" id="ARBA00022723"/>
    </source>
</evidence>
<gene>
    <name evidence="13" type="ORF">cubi_01233</name>
</gene>
<accession>A0A1J4MND4</accession>
<evidence type="ECO:0000259" key="11">
    <source>
        <dbReference type="Pfam" id="PF05193"/>
    </source>
</evidence>
<comment type="cofactor">
    <cofactor evidence="1">
        <name>Zn(2+)</name>
        <dbReference type="ChEBI" id="CHEBI:29105"/>
    </cofactor>
</comment>
<dbReference type="PROSITE" id="PS00143">
    <property type="entry name" value="INSULINASE"/>
    <property type="match status" value="1"/>
</dbReference>
<dbReference type="GO" id="GO:0006508">
    <property type="term" value="P:proteolysis"/>
    <property type="evidence" value="ECO:0007669"/>
    <property type="project" value="UniProtKB-KW"/>
</dbReference>
<keyword evidence="3" id="KW-0645">Protease</keyword>
<keyword evidence="9" id="KW-0732">Signal</keyword>
<evidence type="ECO:0000256" key="7">
    <source>
        <dbReference type="ARBA" id="ARBA00023049"/>
    </source>
</evidence>
<evidence type="ECO:0000256" key="8">
    <source>
        <dbReference type="RuleBase" id="RU004447"/>
    </source>
</evidence>
<comment type="similarity">
    <text evidence="2 8">Belongs to the peptidase M16 family.</text>
</comment>
<dbReference type="PANTHER" id="PTHR43690:SF18">
    <property type="entry name" value="INSULIN-DEGRADING ENZYME-RELATED"/>
    <property type="match status" value="1"/>
</dbReference>
<keyword evidence="6" id="KW-0862">Zinc</keyword>
<evidence type="ECO:0000256" key="1">
    <source>
        <dbReference type="ARBA" id="ARBA00001947"/>
    </source>
</evidence>
<evidence type="ECO:0000256" key="6">
    <source>
        <dbReference type="ARBA" id="ARBA00022833"/>
    </source>
</evidence>
<dbReference type="Gene3D" id="3.30.830.10">
    <property type="entry name" value="Metalloenzyme, LuxS/M16 peptidase-like"/>
    <property type="match status" value="4"/>
</dbReference>
<dbReference type="VEuPathDB" id="CryptoDB:cubi_01233"/>
<feature type="domain" description="Peptidase M16 N-terminal" evidence="10">
    <location>
        <begin position="86"/>
        <end position="201"/>
    </location>
</feature>
<comment type="caution">
    <text evidence="13">The sequence shown here is derived from an EMBL/GenBank/DDBJ whole genome shotgun (WGS) entry which is preliminary data.</text>
</comment>
<dbReference type="InterPro" id="IPR011249">
    <property type="entry name" value="Metalloenz_LuxS/M16"/>
</dbReference>
<dbReference type="GeneID" id="39978024"/>
<dbReference type="GO" id="GO:0046872">
    <property type="term" value="F:metal ion binding"/>
    <property type="evidence" value="ECO:0007669"/>
    <property type="project" value="UniProtKB-KW"/>
</dbReference>
<keyword evidence="5" id="KW-0378">Hydrolase</keyword>
<keyword evidence="7" id="KW-0482">Metalloprotease</keyword>
<keyword evidence="4" id="KW-0479">Metal-binding</keyword>
<feature type="domain" description="Peptidase M16 C-terminal" evidence="11">
    <location>
        <begin position="248"/>
        <end position="434"/>
    </location>
</feature>
<dbReference type="AlphaFoldDB" id="A0A1J4MND4"/>
<dbReference type="GO" id="GO:0005737">
    <property type="term" value="C:cytoplasm"/>
    <property type="evidence" value="ECO:0007669"/>
    <property type="project" value="UniProtKB-ARBA"/>
</dbReference>
<evidence type="ECO:0000256" key="3">
    <source>
        <dbReference type="ARBA" id="ARBA00022670"/>
    </source>
</evidence>
<evidence type="ECO:0000259" key="12">
    <source>
        <dbReference type="Pfam" id="PF22456"/>
    </source>
</evidence>
<evidence type="ECO:0000256" key="9">
    <source>
        <dbReference type="SAM" id="SignalP"/>
    </source>
</evidence>
<dbReference type="Pfam" id="PF05193">
    <property type="entry name" value="Peptidase_M16_C"/>
    <property type="match status" value="1"/>
</dbReference>
<dbReference type="InterPro" id="IPR007863">
    <property type="entry name" value="Peptidase_M16_C"/>
</dbReference>
<dbReference type="InterPro" id="IPR001431">
    <property type="entry name" value="Pept_M16_Zn_BS"/>
</dbReference>
<dbReference type="OrthoDB" id="342973at2759"/>
<evidence type="ECO:0000313" key="14">
    <source>
        <dbReference type="Proteomes" id="UP000186176"/>
    </source>
</evidence>
<evidence type="ECO:0000259" key="10">
    <source>
        <dbReference type="Pfam" id="PF00675"/>
    </source>
</evidence>
<dbReference type="Proteomes" id="UP000186176">
    <property type="component" value="Unassembled WGS sequence"/>
</dbReference>
<reference evidence="13 14" key="1">
    <citation type="submission" date="2016-10" db="EMBL/GenBank/DDBJ databases">
        <title>Reductive evolution of mitochondrial metabolism and differential evolution of invasion-related proteins in Cryptosporidium.</title>
        <authorList>
            <person name="Liu S."/>
            <person name="Roellig D.M."/>
            <person name="Guo Y."/>
            <person name="Li N."/>
            <person name="Frace M.A."/>
            <person name="Tang K."/>
            <person name="Zhang L."/>
            <person name="Feng Y."/>
            <person name="Xiao L."/>
        </authorList>
    </citation>
    <scope>NUCLEOTIDE SEQUENCE [LARGE SCALE GENOMIC DNA]</scope>
    <source>
        <strain evidence="13">39726</strain>
    </source>
</reference>
<dbReference type="RefSeq" id="XP_028875582.1">
    <property type="nucleotide sequence ID" value="XM_029018245.1"/>
</dbReference>
<dbReference type="SUPFAM" id="SSF63411">
    <property type="entry name" value="LuxS/MPP-like metallohydrolase"/>
    <property type="match status" value="4"/>
</dbReference>
<dbReference type="GO" id="GO:0004222">
    <property type="term" value="F:metalloendopeptidase activity"/>
    <property type="evidence" value="ECO:0007669"/>
    <property type="project" value="InterPro"/>
</dbReference>
<feature type="domain" description="Coenzyme PQQ synthesis protein F-like C-terminal lobe" evidence="12">
    <location>
        <begin position="981"/>
        <end position="1069"/>
    </location>
</feature>
<dbReference type="FunFam" id="3.30.830.10:FF:000012">
    <property type="entry name" value="Protease 3"/>
    <property type="match status" value="1"/>
</dbReference>
<dbReference type="InterPro" id="IPR011765">
    <property type="entry name" value="Pept_M16_N"/>
</dbReference>
<evidence type="ECO:0000256" key="2">
    <source>
        <dbReference type="ARBA" id="ARBA00007261"/>
    </source>
</evidence>
<dbReference type="Pfam" id="PF22456">
    <property type="entry name" value="PqqF-like_C_4"/>
    <property type="match status" value="1"/>
</dbReference>
<feature type="chain" id="PRO_5013221484" evidence="9">
    <location>
        <begin position="28"/>
        <end position="1175"/>
    </location>
</feature>
<dbReference type="InterPro" id="IPR054734">
    <property type="entry name" value="PqqF-like_C_4"/>
</dbReference>
<dbReference type="EMBL" id="LRBP01000012">
    <property type="protein sequence ID" value="OII74389.1"/>
    <property type="molecule type" value="Genomic_DNA"/>
</dbReference>
<organism evidence="13 14">
    <name type="scientific">Cryptosporidium ubiquitum</name>
    <dbReference type="NCBI Taxonomy" id="857276"/>
    <lineage>
        <taxon>Eukaryota</taxon>
        <taxon>Sar</taxon>
        <taxon>Alveolata</taxon>
        <taxon>Apicomplexa</taxon>
        <taxon>Conoidasida</taxon>
        <taxon>Coccidia</taxon>
        <taxon>Eucoccidiorida</taxon>
        <taxon>Eimeriorina</taxon>
        <taxon>Cryptosporidiidae</taxon>
        <taxon>Cryptosporidium</taxon>
    </lineage>
</organism>
<sequence>MKIATENMFMQILLLLVSFLFFQLNSSVLVNGSTINSRKPEKTINIKETNENFYFEAFNDEKFTKPLLSDKKFRFIKLKNELEVFLISQNNTKNAFARMGVKVGDYMGPYSLPGLAHYLEHLLFINTKKYPELDGFMKFLALHKGYTNAYTAETETVYLFNTESSSFEEALSRFCEFFKSPLFDDTYTEKELMAVENEFNYRKNLQEIRSYQVLLELVDERSILFKRFAIGNLETLRTIPESQGINVRDEVIKFYEREYSSNRMVLVLASNHNLDELSYFANKYFSDIENKNLPVNSVKIPIQENLNPFNTMINKLVLIESIDEFTNLKLIFPMKEYMIQHIYKDRLLYLDKLVTSDRIGSLGHFLKSKKLIFAVVSAINDDNLGFTNVEITFSLSNSGEKNIPFILKSFFSVLKFATINKFSKEIYDEKKKMLNNFFKYGDLSSIDVESETVLNNYLYYDCKPEHVLYCHMYLEKFDPTVYQEIFSQLIPENLIVVLEYSDIQDLINNTDQSKLNHFCNSDFSIEIENVDYSDSNHGLETLINSSISLDDIRVERFIKNKYLTKPLNSCLLSLLSNSNHTFASEKCGITLPTLNPYLPNDFSSNFDGVNEEKVPIRLSEAIQKFQTNNKSFNITQKELQNYSGFFYFPTKNINSLKSIIQFRFIFPLDKVSSEFLEFSPDTVGIYLLFQLFSLLFKNEFSERFHDIESALYDASIDISIFVFNPNKANQLMFRLAGFTDRIEEIAFNLQVFMSNFLTYITDSGFQLKKEILRTTIKNTISNPELIDDISYINNKIFLNQDYSYETLLSRLEMINFSEFIYFSKFFLKNCKLEGFLLGNLNPMQSLKIINKFSSVFLLKNGNSKSNSENSFISSVIYGAKNSKKYLDSIYAFLSNVFAGKTETEDQGYFELPEHLRSSLPLFGSPNSIEKLQTLDPLSLKRGSKFYYYHVSKSKSNINNSIFMKVIIGYNYLKNHILTSILNSMISDEFFTEIRTKRQLGYVVNVKKKDILSQESEIDFLVISSNKNIQILSENVLEFWDEWFSPESTGITETSFNTVRKSMIETLKTPLINMMAVFSEFSFTIETKAYDFNWRNKAIDYAEKLTYSEFFNWFKNIYNNSNIFLYAIQSSNYDNDILNNLSNYVPQNFTKLTPSDSLFNHTNIRTYNQWKIFNAV</sequence>
<name>A0A1J4MND4_9CRYT</name>
<protein>
    <submittedName>
        <fullName evidence="13">Secreted insulinase-like peptidase</fullName>
    </submittedName>
</protein>
<evidence type="ECO:0000256" key="5">
    <source>
        <dbReference type="ARBA" id="ARBA00022801"/>
    </source>
</evidence>
<dbReference type="Pfam" id="PF00675">
    <property type="entry name" value="Peptidase_M16"/>
    <property type="match status" value="1"/>
</dbReference>
<dbReference type="InterPro" id="IPR050626">
    <property type="entry name" value="Peptidase_M16"/>
</dbReference>